<evidence type="ECO:0000313" key="2">
    <source>
        <dbReference type="EMBL" id="QQY98194.1"/>
    </source>
</evidence>
<keyword evidence="2" id="KW-0540">Nuclease</keyword>
<dbReference type="EMBL" id="MT880588">
    <property type="protein sequence ID" value="QQY98194.1"/>
    <property type="molecule type" value="Genomic_DNA"/>
</dbReference>
<dbReference type="Pfam" id="PF00961">
    <property type="entry name" value="LAGLIDADG_1"/>
    <property type="match status" value="1"/>
</dbReference>
<dbReference type="SUPFAM" id="SSF55608">
    <property type="entry name" value="Homing endonucleases"/>
    <property type="match status" value="1"/>
</dbReference>
<protein>
    <submittedName>
        <fullName evidence="2">LAGLIDADG endonuclease domain-containing protein</fullName>
    </submittedName>
</protein>
<evidence type="ECO:0000259" key="1">
    <source>
        <dbReference type="Pfam" id="PF00961"/>
    </source>
</evidence>
<dbReference type="InterPro" id="IPR004860">
    <property type="entry name" value="LAGLIDADG_dom"/>
</dbReference>
<keyword evidence="2" id="KW-0255">Endonuclease</keyword>
<organism evidence="2">
    <name type="scientific">Uncinula necator</name>
    <name type="common">Grape powdery mildew</name>
    <dbReference type="NCBI Taxonomy" id="52586"/>
    <lineage>
        <taxon>Eukaryota</taxon>
        <taxon>Fungi</taxon>
        <taxon>Dikarya</taxon>
        <taxon>Ascomycota</taxon>
        <taxon>Pezizomycotina</taxon>
        <taxon>Leotiomycetes</taxon>
        <taxon>Erysiphales</taxon>
        <taxon>Erysiphaceae</taxon>
        <taxon>Erysiphe</taxon>
    </lineage>
</organism>
<dbReference type="PANTHER" id="PTHR36181">
    <property type="entry name" value="INTRON-ENCODED ENDONUCLEASE AI3-RELATED"/>
    <property type="match status" value="1"/>
</dbReference>
<dbReference type="PANTHER" id="PTHR36181:SF2">
    <property type="entry name" value="INTRON-ENCODED ENDONUCLEASE AI3-RELATED"/>
    <property type="match status" value="1"/>
</dbReference>
<dbReference type="RefSeq" id="YP_010119151.1">
    <property type="nucleotide sequence ID" value="NC_056146.1"/>
</dbReference>
<dbReference type="GO" id="GO:0005739">
    <property type="term" value="C:mitochondrion"/>
    <property type="evidence" value="ECO:0007669"/>
    <property type="project" value="UniProtKB-ARBA"/>
</dbReference>
<gene>
    <name evidence="2" type="primary">rnl-i3</name>
</gene>
<dbReference type="InterPro" id="IPR027434">
    <property type="entry name" value="Homing_endonucl"/>
</dbReference>
<reference evidence="2" key="1">
    <citation type="submission" date="2020-08" db="EMBL/GenBank/DDBJ databases">
        <title>Mitochondrial genome sequences of powdery mildew pathogens.</title>
        <authorList>
            <person name="Zaccaron A."/>
            <person name="Stergiopoulos I."/>
        </authorList>
    </citation>
    <scope>NUCLEOTIDE SEQUENCE</scope>
    <source>
        <strain evidence="2">C</strain>
    </source>
</reference>
<dbReference type="AlphaFoldDB" id="A0A7U1BEZ5"/>
<keyword evidence="2" id="KW-0496">Mitochondrion</keyword>
<feature type="domain" description="Homing endonuclease LAGLIDADG" evidence="1">
    <location>
        <begin position="2"/>
        <end position="68"/>
    </location>
</feature>
<dbReference type="GeneID" id="65320165"/>
<name>A0A7U1BEZ5_UNCNE</name>
<sequence length="107" mass="12649">MFKIALHKDDIDALIRIQTNLNFGKVSLDKDECKFVVTKEEINKLIWIFDRYNLNTTNYLDYIDFKKAFLIYHGRDGLVSHELKEQILALKNEHTTLRLQYASKPSD</sequence>
<dbReference type="GO" id="GO:0004519">
    <property type="term" value="F:endonuclease activity"/>
    <property type="evidence" value="ECO:0007669"/>
    <property type="project" value="UniProtKB-KW"/>
</dbReference>
<proteinExistence type="predicted"/>
<keyword evidence="2" id="KW-0378">Hydrolase</keyword>
<geneLocation type="mitochondrion" evidence="2"/>
<dbReference type="InterPro" id="IPR051289">
    <property type="entry name" value="LAGLIDADG_Endonuclease"/>
</dbReference>
<accession>A0A7U1BEZ5</accession>
<dbReference type="Gene3D" id="3.10.28.10">
    <property type="entry name" value="Homing endonucleases"/>
    <property type="match status" value="1"/>
</dbReference>